<organism evidence="1 2">
    <name type="scientific">Jimgerdemannia flammicorona</name>
    <dbReference type="NCBI Taxonomy" id="994334"/>
    <lineage>
        <taxon>Eukaryota</taxon>
        <taxon>Fungi</taxon>
        <taxon>Fungi incertae sedis</taxon>
        <taxon>Mucoromycota</taxon>
        <taxon>Mucoromycotina</taxon>
        <taxon>Endogonomycetes</taxon>
        <taxon>Endogonales</taxon>
        <taxon>Endogonaceae</taxon>
        <taxon>Jimgerdemannia</taxon>
    </lineage>
</organism>
<dbReference type="SUPFAM" id="SSF57850">
    <property type="entry name" value="RING/U-box"/>
    <property type="match status" value="1"/>
</dbReference>
<dbReference type="Proteomes" id="UP000274822">
    <property type="component" value="Unassembled WGS sequence"/>
</dbReference>
<keyword evidence="2" id="KW-1185">Reference proteome</keyword>
<evidence type="ECO:0000313" key="1">
    <source>
        <dbReference type="EMBL" id="RUS23320.1"/>
    </source>
</evidence>
<dbReference type="EMBL" id="RBNJ01019843">
    <property type="protein sequence ID" value="RUS23320.1"/>
    <property type="molecule type" value="Genomic_DNA"/>
</dbReference>
<sequence>MHRLQYDYFRQYLNIGLNNTFGDLRVSKMGIFFRWQNAIIMCQYLTPKRGFVPTSSGSGLQRVNPNRYALIPCFEMNHTVARHGGVVQESNQNRAMEMEEMKRQDCSSENITYGLETGFITVGVDCPVCMEEILDGKHAKAELVCKHKFHLSCIGHHDLSPLPKAPDQPTARMELCGRPDRIQTRHIPVRSPRRGLERHPAERVRRFGRRGHWAVTFIHRRETQAHGDVDLP</sequence>
<gene>
    <name evidence="1" type="ORF">BC938DRAFT_475121</name>
</gene>
<reference evidence="1 2" key="1">
    <citation type="journal article" date="2018" name="New Phytol.">
        <title>Phylogenomics of Endogonaceae and evolution of mycorrhizas within Mucoromycota.</title>
        <authorList>
            <person name="Chang Y."/>
            <person name="Desiro A."/>
            <person name="Na H."/>
            <person name="Sandor L."/>
            <person name="Lipzen A."/>
            <person name="Clum A."/>
            <person name="Barry K."/>
            <person name="Grigoriev I.V."/>
            <person name="Martin F.M."/>
            <person name="Stajich J.E."/>
            <person name="Smith M.E."/>
            <person name="Bonito G."/>
            <person name="Spatafora J.W."/>
        </authorList>
    </citation>
    <scope>NUCLEOTIDE SEQUENCE [LARGE SCALE GENOMIC DNA]</scope>
    <source>
        <strain evidence="1 2">AD002</strain>
    </source>
</reference>
<dbReference type="Gene3D" id="3.30.40.10">
    <property type="entry name" value="Zinc/RING finger domain, C3HC4 (zinc finger)"/>
    <property type="match status" value="1"/>
</dbReference>
<protein>
    <recommendedName>
        <fullName evidence="3">RING-type domain-containing protein</fullName>
    </recommendedName>
</protein>
<dbReference type="AlphaFoldDB" id="A0A433Q0K0"/>
<dbReference type="InterPro" id="IPR013083">
    <property type="entry name" value="Znf_RING/FYVE/PHD"/>
</dbReference>
<evidence type="ECO:0000313" key="2">
    <source>
        <dbReference type="Proteomes" id="UP000274822"/>
    </source>
</evidence>
<dbReference type="CDD" id="cd16448">
    <property type="entry name" value="RING-H2"/>
    <property type="match status" value="1"/>
</dbReference>
<comment type="caution">
    <text evidence="1">The sequence shown here is derived from an EMBL/GenBank/DDBJ whole genome shotgun (WGS) entry which is preliminary data.</text>
</comment>
<accession>A0A433Q0K0</accession>
<proteinExistence type="predicted"/>
<name>A0A433Q0K0_9FUNG</name>
<evidence type="ECO:0008006" key="3">
    <source>
        <dbReference type="Google" id="ProtNLM"/>
    </source>
</evidence>